<dbReference type="PROSITE" id="PS50896">
    <property type="entry name" value="LISH"/>
    <property type="match status" value="1"/>
</dbReference>
<proteinExistence type="predicted"/>
<dbReference type="GO" id="GO:0005737">
    <property type="term" value="C:cytoplasm"/>
    <property type="evidence" value="ECO:0007669"/>
    <property type="project" value="TreeGrafter"/>
</dbReference>
<feature type="domain" description="Muskelin N-terminal" evidence="3">
    <location>
        <begin position="7"/>
        <end position="205"/>
    </location>
</feature>
<dbReference type="Gene3D" id="2.60.120.260">
    <property type="entry name" value="Galactose-binding domain-like"/>
    <property type="match status" value="1"/>
</dbReference>
<dbReference type="SMART" id="SM00667">
    <property type="entry name" value="LisH"/>
    <property type="match status" value="1"/>
</dbReference>
<dbReference type="PANTHER" id="PTHR15526:SF5">
    <property type="entry name" value="MUSKELIN"/>
    <property type="match status" value="1"/>
</dbReference>
<dbReference type="SUPFAM" id="SSF117281">
    <property type="entry name" value="Kelch motif"/>
    <property type="match status" value="1"/>
</dbReference>
<evidence type="ECO:0000313" key="5">
    <source>
        <dbReference type="Proteomes" id="UP001107558"/>
    </source>
</evidence>
<dbReference type="Gene3D" id="2.120.10.80">
    <property type="entry name" value="Kelch-type beta propeller"/>
    <property type="match status" value="1"/>
</dbReference>
<evidence type="ECO:0000256" key="2">
    <source>
        <dbReference type="ARBA" id="ARBA00022737"/>
    </source>
</evidence>
<keyword evidence="2" id="KW-0677">Repeat</keyword>
<dbReference type="PANTHER" id="PTHR15526">
    <property type="entry name" value="MUSKELIN"/>
    <property type="match status" value="1"/>
</dbReference>
<dbReference type="SUPFAM" id="SSF49785">
    <property type="entry name" value="Galactose-binding domain-like"/>
    <property type="match status" value="1"/>
</dbReference>
<dbReference type="OrthoDB" id="10052615at2759"/>
<organism evidence="4 5">
    <name type="scientific">Polypedilum vanderplanki</name>
    <name type="common">Sleeping chironomid midge</name>
    <dbReference type="NCBI Taxonomy" id="319348"/>
    <lineage>
        <taxon>Eukaryota</taxon>
        <taxon>Metazoa</taxon>
        <taxon>Ecdysozoa</taxon>
        <taxon>Arthropoda</taxon>
        <taxon>Hexapoda</taxon>
        <taxon>Insecta</taxon>
        <taxon>Pterygota</taxon>
        <taxon>Neoptera</taxon>
        <taxon>Endopterygota</taxon>
        <taxon>Diptera</taxon>
        <taxon>Nematocera</taxon>
        <taxon>Chironomoidea</taxon>
        <taxon>Chironomidae</taxon>
        <taxon>Chironominae</taxon>
        <taxon>Polypedilum</taxon>
        <taxon>Polypedilum</taxon>
    </lineage>
</organism>
<dbReference type="InterPro" id="IPR006594">
    <property type="entry name" value="LisH"/>
</dbReference>
<accession>A0A9J6C4I6</accession>
<evidence type="ECO:0000313" key="4">
    <source>
        <dbReference type="EMBL" id="KAG5676930.1"/>
    </source>
</evidence>
<keyword evidence="1" id="KW-0880">Kelch repeat</keyword>
<dbReference type="Pfam" id="PF01344">
    <property type="entry name" value="Kelch_1"/>
    <property type="match status" value="1"/>
</dbReference>
<name>A0A9J6C4I6_POLVA</name>
<dbReference type="InterPro" id="IPR015915">
    <property type="entry name" value="Kelch-typ_b-propeller"/>
</dbReference>
<dbReference type="InterPro" id="IPR052456">
    <property type="entry name" value="CTLH_complex_component"/>
</dbReference>
<comment type="caution">
    <text evidence="4">The sequence shown here is derived from an EMBL/GenBank/DDBJ whole genome shotgun (WGS) entry which is preliminary data.</text>
</comment>
<evidence type="ECO:0000256" key="1">
    <source>
        <dbReference type="ARBA" id="ARBA00022441"/>
    </source>
</evidence>
<dbReference type="Proteomes" id="UP001107558">
    <property type="component" value="Chromosome 2"/>
</dbReference>
<evidence type="ECO:0000259" key="3">
    <source>
        <dbReference type="Pfam" id="PF06588"/>
    </source>
</evidence>
<dbReference type="InterPro" id="IPR008979">
    <property type="entry name" value="Galactose-bd-like_sf"/>
</dbReference>
<sequence>MEIERITKLPYEIHSFSSFSSSYLPENIRDNCPTNQISRWSSDTNVPTQFITLRLHKPAIVKRILFGKYEKSHVCNLKKFKVYGGLLENNLFQIFEGGLKNDNVPETFDLKHKMYIEDEGVERDIPILYVQIVPLLSFGPSFNFSIWYVELQGIDSEVYVIDMMKNFNDQREKLAIRLILKHLRDKGFMRAFKALEIEAKISLEDNQITELFHSLVEMGDFYKAEKIMENFIENREYIDEYISSQKYTAKYNEIKTDNEKDYAKPCNRTDAGYAFDNDNSIVYMLGGCSEEGDDLNDFWQYDLKSNRWTQIHEKCSISPRAGHKMVFDNVSKQIFFIGRRVSKNLNSNDNCKFEKNDFYLYDIQTKGFFLICEDVRTMNGPPLLCDHQIVLNSKDRTIYIFGGKIVNKSDESNETFSGFYSYHISTNTWNLICLDVGHPSAANPEMNSIKSRTSHGMIYDDIRRKIYIIGGQRGKETCNDIMQFDIDSGTFNTIQTTNTSHVASPSTSSSTAIPSDSINLEKLSGLCFATMNSNKNEIYVLMKDNLCLYVLATNEFSMIHKTRSQTSNSTMATSKDLSPIEESCTYGDTYFFVSSNGMLFLFKNDSTVYSIDLQKPSTESVMNYCRYLIRRQQYEELTQTNAINALTFLRNNLSETIDKNDADQVHEFHKLTSLLFCNKLPYSNNANSDNDNKNQQDDEIRGQNKIRSQRSILFNKLTSILPRGKCQPQQNILNFINV</sequence>
<protein>
    <recommendedName>
        <fullName evidence="3">Muskelin N-terminal domain-containing protein</fullName>
    </recommendedName>
</protein>
<dbReference type="InterPro" id="IPR006652">
    <property type="entry name" value="Kelch_1"/>
</dbReference>
<dbReference type="AlphaFoldDB" id="A0A9J6C4I6"/>
<dbReference type="Pfam" id="PF06588">
    <property type="entry name" value="Muskelin_N"/>
    <property type="match status" value="1"/>
</dbReference>
<dbReference type="InterPro" id="IPR010565">
    <property type="entry name" value="Muskelin_N"/>
</dbReference>
<reference evidence="4" key="1">
    <citation type="submission" date="2021-03" db="EMBL/GenBank/DDBJ databases">
        <title>Chromosome level genome of the anhydrobiotic midge Polypedilum vanderplanki.</title>
        <authorList>
            <person name="Yoshida Y."/>
            <person name="Kikawada T."/>
            <person name="Gusev O."/>
        </authorList>
    </citation>
    <scope>NUCLEOTIDE SEQUENCE</scope>
    <source>
        <strain evidence="4">NIAS01</strain>
        <tissue evidence="4">Whole body or cell culture</tissue>
    </source>
</reference>
<keyword evidence="5" id="KW-1185">Reference proteome</keyword>
<dbReference type="Pfam" id="PF24681">
    <property type="entry name" value="Kelch_KLHDC2_KLHL20_DRC7"/>
    <property type="match status" value="1"/>
</dbReference>
<dbReference type="EMBL" id="JADBJN010000002">
    <property type="protein sequence ID" value="KAG5676930.1"/>
    <property type="molecule type" value="Genomic_DNA"/>
</dbReference>
<gene>
    <name evidence="4" type="ORF">PVAND_006727</name>
</gene>